<dbReference type="InterPro" id="IPR051345">
    <property type="entry name" value="Importin_beta-like_NTR"/>
</dbReference>
<dbReference type="STRING" id="46245.Q29KW7"/>
<dbReference type="Pfam" id="PF08389">
    <property type="entry name" value="Xpo1"/>
    <property type="match status" value="1"/>
</dbReference>
<keyword evidence="6" id="KW-0653">Protein transport</keyword>
<dbReference type="HOGENOM" id="CLU_005996_0_2_1"/>
<keyword evidence="5" id="KW-0597">Phosphoprotein</keyword>
<comment type="function">
    <text evidence="9">Importin, which transports target proteins into the nucleus. Specifically mediates the nuclear import of splicing factor serine/arginine (SR) proteins, such as RBM4, SFRS1 and SFRS2, by recognizing phosphorylated SR domains. Also mediates the nuclear import of serine/arginine (SR) protein CPSF6, independently of CPSF6 phosphorylation. The nuclear import process is regulated by the small GTPase Ran that partitions between cytoplasm and nucleus in the predominantly GDP- and GTP-bound form, respectively. Importin associates with target cargo proteins in the cytoplasm, and the competitive binding of GTP-bound Ran induces the release of cargos in the nucleus.</text>
</comment>
<dbReference type="eggNOG" id="KOG2081">
    <property type="taxonomic scope" value="Eukaryota"/>
</dbReference>
<feature type="domain" description="Importin N-terminal" evidence="12">
    <location>
        <begin position="65"/>
        <end position="131"/>
    </location>
</feature>
<dbReference type="InterPro" id="IPR001494">
    <property type="entry name" value="Importin-beta_N"/>
</dbReference>
<sequence>MHISSQRCRFDIWVHPSHPSLINYNNSKISPITTAGEMDTYSVDVVYQAISALFQGNNPKEQEKANKWLQEFQKSIYSWTIADELLHQKRDLHANYFAAQTMRNKIQNSFSELPPHTHESLRDSLITHIGQIDAQTDIVIVTQLSLAVADLALLMASWQEPINDLLTTLAPHPAAIWPLLEVLKVLPEEIDSRYLRLGANRREEVHKQLDASAECVLKFLCMCLQRDDLDQQRVWNAALRTYSAWMVIHVFPFSHICNNTLTQLAFRLLNQPETAGKLHDNATECVCALLSCMTTRHDRDNANDAPVEAQVFSAVCMLETPYHLSVAHEDTDKTINFCRIFTSLCDAFFYKMLSDQQTPHYSMKGLDLVLLCVGHFDYEVAEITFHLWYKLSEDLFQRYDDKLTAKFRPHIERLISALYRHSQMESDHEGLIEENNNFYDFRRKVSDLIKDVAFIVGSGACFKQMFMILQAPETTWESTEAALFVMLNVAKNILPDENDVIPKVVEAILNMSEQTHIAVRYTAILLIGELCDWIENHSESLEAVLNFLLYALQQKNGLAPAAAIALTSICTACRHKMVCHISGLVEIARSLDSFQINNDVAIGLLKGISLILTQLTREQLQSALREIVGFQLQPLAQLLESSTGSVQKGEREDPVYWIDRACAIIRHTNPDVPDNVEHPTVAILNDAWPLISQVMNKFQNDLRIMERTCRLIRYGIRMVRKQAMQLVEPLIKQMVVLYAVQHHSCFLYVGSILVDEFAKSSECITGLLEMLQAFIEPTFGLLQMENGLRNNPDTVDDFFRLASRYLDCCPLQLIQSSLITPIFQCALIACSLDHREANSSVMKFFINLLIWGRTTHSRHAECRPLVVDLANQHGGALVMNLIQASVFQLHSYMLADVAEVLNELKQVVTNEQMQPFLANALEALPKKNSGGYVTVTQQQLDEFSNTVLRADTTKAISQALKTFTRLFR</sequence>
<dbReference type="SUPFAM" id="SSF48371">
    <property type="entry name" value="ARM repeat"/>
    <property type="match status" value="1"/>
</dbReference>
<evidence type="ECO:0000256" key="3">
    <source>
        <dbReference type="ARBA" id="ARBA00022448"/>
    </source>
</evidence>
<reference evidence="14" key="1">
    <citation type="submission" date="2025-08" db="UniProtKB">
        <authorList>
            <consortium name="RefSeq"/>
        </authorList>
    </citation>
    <scope>IDENTIFICATION</scope>
    <source>
        <strain evidence="14">MV-25-SWS-2005</strain>
        <tissue evidence="14">Whole body</tissue>
    </source>
</reference>
<gene>
    <name evidence="14" type="primary">Tnpo-SR</name>
</gene>
<dbReference type="InterPro" id="IPR016024">
    <property type="entry name" value="ARM-type_fold"/>
</dbReference>
<dbReference type="GeneID" id="4816317"/>
<dbReference type="GO" id="GO:0005635">
    <property type="term" value="C:nuclear envelope"/>
    <property type="evidence" value="ECO:0007669"/>
    <property type="project" value="UniProtKB-SubCell"/>
</dbReference>
<dbReference type="AlphaFoldDB" id="Q29KW7"/>
<dbReference type="Pfam" id="PF24139">
    <property type="entry name" value="TPR_TNPO3_IPO13_4th"/>
    <property type="match status" value="1"/>
</dbReference>
<dbReference type="KEGG" id="dpo:4816317"/>
<dbReference type="FunFam" id="1.25.10.10:FF:000079">
    <property type="entry name" value="transportin-3 isoform X1"/>
    <property type="match status" value="1"/>
</dbReference>
<dbReference type="Proteomes" id="UP000001819">
    <property type="component" value="Chromosome 4"/>
</dbReference>
<dbReference type="Pfam" id="PF24138">
    <property type="entry name" value="TPR_TNPO3_IPO13_2nd"/>
    <property type="match status" value="1"/>
</dbReference>
<evidence type="ECO:0000256" key="4">
    <source>
        <dbReference type="ARBA" id="ARBA00022490"/>
    </source>
</evidence>
<organism evidence="13 14">
    <name type="scientific">Drosophila pseudoobscura pseudoobscura</name>
    <name type="common">Fruit fly</name>
    <dbReference type="NCBI Taxonomy" id="46245"/>
    <lineage>
        <taxon>Eukaryota</taxon>
        <taxon>Metazoa</taxon>
        <taxon>Ecdysozoa</taxon>
        <taxon>Arthropoda</taxon>
        <taxon>Hexapoda</taxon>
        <taxon>Insecta</taxon>
        <taxon>Pterygota</taxon>
        <taxon>Neoptera</taxon>
        <taxon>Endopterygota</taxon>
        <taxon>Diptera</taxon>
        <taxon>Brachycera</taxon>
        <taxon>Muscomorpha</taxon>
        <taxon>Ephydroidea</taxon>
        <taxon>Drosophilidae</taxon>
        <taxon>Drosophila</taxon>
        <taxon>Sophophora</taxon>
    </lineage>
</organism>
<dbReference type="InterPro" id="IPR011989">
    <property type="entry name" value="ARM-like"/>
</dbReference>
<dbReference type="InParanoid" id="Q29KW7"/>
<dbReference type="GO" id="GO:0005737">
    <property type="term" value="C:cytoplasm"/>
    <property type="evidence" value="ECO:0007669"/>
    <property type="project" value="UniProtKB-SubCell"/>
</dbReference>
<dbReference type="Pfam" id="PF03810">
    <property type="entry name" value="IBN_N"/>
    <property type="match status" value="1"/>
</dbReference>
<evidence type="ECO:0000256" key="11">
    <source>
        <dbReference type="ARBA" id="ARBA00067328"/>
    </source>
</evidence>
<evidence type="ECO:0000256" key="2">
    <source>
        <dbReference type="ARBA" id="ARBA00004496"/>
    </source>
</evidence>
<evidence type="ECO:0000256" key="9">
    <source>
        <dbReference type="ARBA" id="ARBA00060097"/>
    </source>
</evidence>
<dbReference type="InterPro" id="IPR057942">
    <property type="entry name" value="TPR_TNPO3_IPO13_3rd"/>
</dbReference>
<evidence type="ECO:0000313" key="14">
    <source>
        <dbReference type="RefSeq" id="XP_001355998.2"/>
    </source>
</evidence>
<evidence type="ECO:0000256" key="8">
    <source>
        <dbReference type="ARBA" id="ARBA00023242"/>
    </source>
</evidence>
<keyword evidence="7" id="KW-0007">Acetylation</keyword>
<dbReference type="FunCoup" id="Q29KW7">
    <property type="interactions" value="2875"/>
</dbReference>
<dbReference type="PANTHER" id="PTHR12363">
    <property type="entry name" value="TRANSPORTIN 3 AND IMPORTIN 13"/>
    <property type="match status" value="1"/>
</dbReference>
<keyword evidence="4" id="KW-0963">Cytoplasm</keyword>
<keyword evidence="3" id="KW-0813">Transport</keyword>
<name>Q29KW7_DROPS</name>
<dbReference type="PANTHER" id="PTHR12363:SF42">
    <property type="entry name" value="TRANSPORTIN-3"/>
    <property type="match status" value="1"/>
</dbReference>
<evidence type="ECO:0000259" key="12">
    <source>
        <dbReference type="SMART" id="SM00913"/>
    </source>
</evidence>
<evidence type="ECO:0000256" key="5">
    <source>
        <dbReference type="ARBA" id="ARBA00022553"/>
    </source>
</evidence>
<evidence type="ECO:0000313" key="13">
    <source>
        <dbReference type="Proteomes" id="UP000001819"/>
    </source>
</evidence>
<comment type="subcellular location">
    <subcellularLocation>
        <location evidence="2">Cytoplasm</location>
    </subcellularLocation>
    <subcellularLocation>
        <location evidence="1">Nucleus envelope</location>
    </subcellularLocation>
</comment>
<dbReference type="InterPro" id="IPR057941">
    <property type="entry name" value="TPR_TNPO3_IPO13_2nd"/>
</dbReference>
<dbReference type="SMART" id="SM00913">
    <property type="entry name" value="IBN_N"/>
    <property type="match status" value="1"/>
</dbReference>
<evidence type="ECO:0000256" key="10">
    <source>
        <dbReference type="ARBA" id="ARBA00063116"/>
    </source>
</evidence>
<comment type="subunit">
    <text evidence="10">Interacts with (GTP-bound) Ran. Interacts with (phosphorylated) SFRS1 and SFRS2; leading to their nuclear import. Interacts with NUP62. Interacts with RBM4. Interacts with CPSF6, promoting its nuclear import.</text>
</comment>
<dbReference type="Pfam" id="PF24140">
    <property type="entry name" value="TPR_TNPO3_IPO13_3rd"/>
    <property type="match status" value="1"/>
</dbReference>
<dbReference type="InterPro" id="IPR013598">
    <property type="entry name" value="Exportin-1/Importin-b-like"/>
</dbReference>
<accession>Q29KW7</accession>
<dbReference type="GO" id="GO:0006606">
    <property type="term" value="P:protein import into nucleus"/>
    <property type="evidence" value="ECO:0007669"/>
    <property type="project" value="TreeGrafter"/>
</dbReference>
<dbReference type="GO" id="GO:0031267">
    <property type="term" value="F:small GTPase binding"/>
    <property type="evidence" value="ECO:0007669"/>
    <property type="project" value="InterPro"/>
</dbReference>
<evidence type="ECO:0000256" key="6">
    <source>
        <dbReference type="ARBA" id="ARBA00022927"/>
    </source>
</evidence>
<dbReference type="RefSeq" id="XP_001355998.2">
    <property type="nucleotide sequence ID" value="XM_001355962.4"/>
</dbReference>
<keyword evidence="13" id="KW-1185">Reference proteome</keyword>
<dbReference type="Gene3D" id="1.25.10.10">
    <property type="entry name" value="Leucine-rich Repeat Variant"/>
    <property type="match status" value="1"/>
</dbReference>
<keyword evidence="8" id="KW-0539">Nucleus</keyword>
<evidence type="ECO:0000256" key="1">
    <source>
        <dbReference type="ARBA" id="ARBA00004259"/>
    </source>
</evidence>
<dbReference type="Bgee" id="FBgn0075500">
    <property type="expression patterns" value="Expressed in female reproductive system and 3 other cell types or tissues"/>
</dbReference>
<accession>A0A6I8UIH0</accession>
<evidence type="ECO:0000256" key="7">
    <source>
        <dbReference type="ARBA" id="ARBA00022990"/>
    </source>
</evidence>
<protein>
    <recommendedName>
        <fullName evidence="11">Transportin-3</fullName>
    </recommendedName>
</protein>
<dbReference type="InterPro" id="IPR058537">
    <property type="entry name" value="TPR_TNPO3_IPO13_4th"/>
</dbReference>
<proteinExistence type="predicted"/>